<name>A0ACC2CG96_DIPCM</name>
<keyword evidence="2" id="KW-1185">Reference proteome</keyword>
<comment type="caution">
    <text evidence="1">The sequence shown here is derived from an EMBL/GenBank/DDBJ whole genome shotgun (WGS) entry which is preliminary data.</text>
</comment>
<dbReference type="EMBL" id="CM055101">
    <property type="protein sequence ID" value="KAJ7541064.1"/>
    <property type="molecule type" value="Genomic_DNA"/>
</dbReference>
<protein>
    <submittedName>
        <fullName evidence="1">Uncharacterized protein</fullName>
    </submittedName>
</protein>
<accession>A0ACC2CG96</accession>
<proteinExistence type="predicted"/>
<reference evidence="2" key="1">
    <citation type="journal article" date="2024" name="Proc. Natl. Acad. Sci. U.S.A.">
        <title>Extraordinary preservation of gene collinearity over three hundred million years revealed in homosporous lycophytes.</title>
        <authorList>
            <person name="Li C."/>
            <person name="Wickell D."/>
            <person name="Kuo L.Y."/>
            <person name="Chen X."/>
            <person name="Nie B."/>
            <person name="Liao X."/>
            <person name="Peng D."/>
            <person name="Ji J."/>
            <person name="Jenkins J."/>
            <person name="Williams M."/>
            <person name="Shu S."/>
            <person name="Plott C."/>
            <person name="Barry K."/>
            <person name="Rajasekar S."/>
            <person name="Grimwood J."/>
            <person name="Han X."/>
            <person name="Sun S."/>
            <person name="Hou Z."/>
            <person name="He W."/>
            <person name="Dai G."/>
            <person name="Sun C."/>
            <person name="Schmutz J."/>
            <person name="Leebens-Mack J.H."/>
            <person name="Li F.W."/>
            <person name="Wang L."/>
        </authorList>
    </citation>
    <scope>NUCLEOTIDE SEQUENCE [LARGE SCALE GENOMIC DNA]</scope>
    <source>
        <strain evidence="2">cv. PW_Plant_1</strain>
    </source>
</reference>
<gene>
    <name evidence="1" type="ORF">O6H91_10G044000</name>
</gene>
<evidence type="ECO:0000313" key="2">
    <source>
        <dbReference type="Proteomes" id="UP001162992"/>
    </source>
</evidence>
<dbReference type="Proteomes" id="UP001162992">
    <property type="component" value="Chromosome 10"/>
</dbReference>
<evidence type="ECO:0000313" key="1">
    <source>
        <dbReference type="EMBL" id="KAJ7541064.1"/>
    </source>
</evidence>
<organism evidence="1 2">
    <name type="scientific">Diphasiastrum complanatum</name>
    <name type="common">Issler's clubmoss</name>
    <name type="synonym">Lycopodium complanatum</name>
    <dbReference type="NCBI Taxonomy" id="34168"/>
    <lineage>
        <taxon>Eukaryota</taxon>
        <taxon>Viridiplantae</taxon>
        <taxon>Streptophyta</taxon>
        <taxon>Embryophyta</taxon>
        <taxon>Tracheophyta</taxon>
        <taxon>Lycopodiopsida</taxon>
        <taxon>Lycopodiales</taxon>
        <taxon>Lycopodiaceae</taxon>
        <taxon>Lycopodioideae</taxon>
        <taxon>Diphasiastrum</taxon>
    </lineage>
</organism>
<sequence>MTRCSSLQDNTTPLDLQMADVHLFSVDNIVRGLSNSMTSIASSISPSSTPHDTSYILNSIPEYLCDADPGVWQQFVPHPHITFSSPLPSLYPATAITLPQTGYDSNYEMAEGAMMRELIGRLGRGEFSNGVASLASNSPQYSFKFGEEDGWRGLDASNNIAFSLDLPKQNSSLQEASLAASPSCLAGITSDPGVAQLPQNFSSLCNGGSSQLGQHSIETPNKSEAMTTGKKHIKASSSPSTATESGGRAMQPIYQSEEDCQCRGSPERSCNSCHDPVQNPSKSMMAATTGRKRKAAEDKIMDVPSTTTRDAQKIVKKQKTEDMKIKGQKSSESIKEAEETNKKAEPHSSGNSADSGHMHAKESPKLPEPPKQDYIHVRARRGQATDSHSLAERVRREKISERMKFLQDLVPGCNKISGKAVMLDEIINYVQSLQRQVEVLSMKLAALNTRPDINLDSIFSKEVLQGQISPSPFGFHHELISNFSLLSSAQAKMNRLGDRCTGGLDSRPLSRSSVLNSNIFRDANSQTSSLWDDEVQNAMQIGFELGRTSSLASPDFLDQIRVQHPKTEL</sequence>